<keyword evidence="7 12" id="KW-0863">Zinc-finger</keyword>
<dbReference type="AlphaFoldDB" id="A0A1G6X4Z9"/>
<keyword evidence="8 12" id="KW-0862">Zinc</keyword>
<dbReference type="GO" id="GO:0006269">
    <property type="term" value="P:DNA replication, synthesis of primer"/>
    <property type="evidence" value="ECO:0007669"/>
    <property type="project" value="UniProtKB-UniRule"/>
</dbReference>
<dbReference type="FunFam" id="3.90.980.10:FF:000001">
    <property type="entry name" value="DNA primase"/>
    <property type="match status" value="1"/>
</dbReference>
<gene>
    <name evidence="12" type="primary">dnaG</name>
    <name evidence="17" type="ORF">SAMN05444580_10667</name>
</gene>
<evidence type="ECO:0000256" key="9">
    <source>
        <dbReference type="ARBA" id="ARBA00022842"/>
    </source>
</evidence>
<dbReference type="InterPro" id="IPR006295">
    <property type="entry name" value="DNA_primase_DnaG"/>
</dbReference>
<evidence type="ECO:0000256" key="4">
    <source>
        <dbReference type="ARBA" id="ARBA00022695"/>
    </source>
</evidence>
<dbReference type="Pfam" id="PF01807">
    <property type="entry name" value="Zn_ribbon_DnaG"/>
    <property type="match status" value="1"/>
</dbReference>
<dbReference type="EC" id="2.7.7.101" evidence="12"/>
<dbReference type="NCBIfam" id="TIGR01391">
    <property type="entry name" value="dnaG"/>
    <property type="match status" value="1"/>
</dbReference>
<keyword evidence="1 12" id="KW-0240">DNA-directed RNA polymerase</keyword>
<dbReference type="GO" id="GO:0000428">
    <property type="term" value="C:DNA-directed RNA polymerase complex"/>
    <property type="evidence" value="ECO:0007669"/>
    <property type="project" value="UniProtKB-KW"/>
</dbReference>
<evidence type="ECO:0000256" key="13">
    <source>
        <dbReference type="PIRNR" id="PIRNR002811"/>
    </source>
</evidence>
<dbReference type="Pfam" id="PF13662">
    <property type="entry name" value="Toprim_4"/>
    <property type="match status" value="1"/>
</dbReference>
<dbReference type="Gene3D" id="3.90.580.10">
    <property type="entry name" value="Zinc finger, CHC2-type domain"/>
    <property type="match status" value="1"/>
</dbReference>
<keyword evidence="18" id="KW-1185">Reference proteome</keyword>
<dbReference type="InterPro" id="IPR034151">
    <property type="entry name" value="TOPRIM_DnaG_bac"/>
</dbReference>
<dbReference type="GO" id="GO:0003677">
    <property type="term" value="F:DNA binding"/>
    <property type="evidence" value="ECO:0007669"/>
    <property type="project" value="UniProtKB-KW"/>
</dbReference>
<feature type="domain" description="Toprim" evidence="16">
    <location>
        <begin position="285"/>
        <end position="371"/>
    </location>
</feature>
<dbReference type="InterPro" id="IPR019475">
    <property type="entry name" value="DNA_primase_DnaB-bd"/>
</dbReference>
<dbReference type="GO" id="GO:0003899">
    <property type="term" value="F:DNA-directed RNA polymerase activity"/>
    <property type="evidence" value="ECO:0007669"/>
    <property type="project" value="UniProtKB-UniRule"/>
</dbReference>
<comment type="cofactor">
    <cofactor evidence="12 13 14">
        <name>Zn(2+)</name>
        <dbReference type="ChEBI" id="CHEBI:29105"/>
    </cofactor>
    <text evidence="12 13 14">Binds 1 zinc ion per monomer.</text>
</comment>
<evidence type="ECO:0000256" key="12">
    <source>
        <dbReference type="HAMAP-Rule" id="MF_00974"/>
    </source>
</evidence>
<evidence type="ECO:0000256" key="10">
    <source>
        <dbReference type="ARBA" id="ARBA00023125"/>
    </source>
</evidence>
<accession>A0A1G6X4Z9</accession>
<dbReference type="Pfam" id="PF08275">
    <property type="entry name" value="DNAG_N"/>
    <property type="match status" value="1"/>
</dbReference>
<keyword evidence="10 12" id="KW-0238">DNA-binding</keyword>
<dbReference type="Proteomes" id="UP000199417">
    <property type="component" value="Unassembled WGS sequence"/>
</dbReference>
<evidence type="ECO:0000256" key="8">
    <source>
        <dbReference type="ARBA" id="ARBA00022833"/>
    </source>
</evidence>
<evidence type="ECO:0000259" key="16">
    <source>
        <dbReference type="PROSITE" id="PS50880"/>
    </source>
</evidence>
<dbReference type="GO" id="GO:0005737">
    <property type="term" value="C:cytoplasm"/>
    <property type="evidence" value="ECO:0007669"/>
    <property type="project" value="TreeGrafter"/>
</dbReference>
<dbReference type="SMART" id="SM00400">
    <property type="entry name" value="ZnF_CHCC"/>
    <property type="match status" value="1"/>
</dbReference>
<dbReference type="Pfam" id="PF10410">
    <property type="entry name" value="DnaB_bind"/>
    <property type="match status" value="1"/>
</dbReference>
<sequence>MSTFGGRGCLKSSPTRSAYTGPVAGRISERDIAAIRDRVHIEDIVGEYVALKRSGGDSMKGLCPFHDEKSPSFHARPNHGTYHCFGCGEGGDVYSFLQKIEHVSFVEAVEQLADRVGYTISYEGGGPSVQRDRGTRARLVAANAAAQEFYAARLREPDAETAREYLTGRNFDGQAAVTFGCGYAPDGWDTLTKHLMTKGFEAKEIIDAGLATPGKRGTPIDRFRRRLVWPIRNLGGDVIGFGARKLFDDDTMPGKYINTPETMLYKKSQVLFGLDLAKREIAKGHQAVIVEGYTDVMAMHLAGVKTAVAACGTAFGEDHLAMLRRLLMDDSYFRGEVIYTFDGDAAGQAAALKAFEGDQKMSGQSFVAVAPDGMDPCELRQAAGDAAVRDLVARRIPMYKFVVKSLLTEHDLETSEGRVEALRRTVPVVARIKDEALREDYARQLAGWVGWDNIPTVIKRVRDEARRNSPRNAARGRPQQSGSFAETPAPATDGPAVPARPNPKDPSLWPQRDALKAALQYPAIAGSVFDSLPVETFSHPAYAMIRQAVADAGGTGAGLGGAEWMEAVGRLVEPLQSLVTELAVEPMRASDMADYIPRVLARLQEVWVGQQVADLKSKLQRMSQADHPDEYMSLFGDLVALEQYRRSLLEQAVGDNSEDI</sequence>
<comment type="similarity">
    <text evidence="12 13">Belongs to the DnaG primase family.</text>
</comment>
<dbReference type="SMART" id="SM00493">
    <property type="entry name" value="TOPRIM"/>
    <property type="match status" value="1"/>
</dbReference>
<dbReference type="PROSITE" id="PS50880">
    <property type="entry name" value="TOPRIM"/>
    <property type="match status" value="1"/>
</dbReference>
<dbReference type="InterPro" id="IPR030846">
    <property type="entry name" value="DnaG_bac"/>
</dbReference>
<dbReference type="GO" id="GO:1990077">
    <property type="term" value="C:primosome complex"/>
    <property type="evidence" value="ECO:0007669"/>
    <property type="project" value="UniProtKB-KW"/>
</dbReference>
<evidence type="ECO:0000256" key="14">
    <source>
        <dbReference type="PIRSR" id="PIRSR002811-1"/>
    </source>
</evidence>
<dbReference type="CDD" id="cd03364">
    <property type="entry name" value="TOPRIM_DnaG_primases"/>
    <property type="match status" value="1"/>
</dbReference>
<feature type="region of interest" description="Disordered" evidence="15">
    <location>
        <begin position="462"/>
        <end position="509"/>
    </location>
</feature>
<evidence type="ECO:0000256" key="15">
    <source>
        <dbReference type="SAM" id="MobiDB-lite"/>
    </source>
</evidence>
<dbReference type="InterPro" id="IPR013173">
    <property type="entry name" value="DNA_primase_DnaG_DnaB-bd_dom"/>
</dbReference>
<evidence type="ECO:0000256" key="1">
    <source>
        <dbReference type="ARBA" id="ARBA00022478"/>
    </source>
</evidence>
<dbReference type="SUPFAM" id="SSF57783">
    <property type="entry name" value="Zinc beta-ribbon"/>
    <property type="match status" value="1"/>
</dbReference>
<dbReference type="Gene3D" id="3.90.980.10">
    <property type="entry name" value="DNA primase, catalytic core, N-terminal domain"/>
    <property type="match status" value="1"/>
</dbReference>
<dbReference type="SUPFAM" id="SSF56731">
    <property type="entry name" value="DNA primase core"/>
    <property type="match status" value="1"/>
</dbReference>
<evidence type="ECO:0000256" key="11">
    <source>
        <dbReference type="ARBA" id="ARBA00023163"/>
    </source>
</evidence>
<evidence type="ECO:0000256" key="7">
    <source>
        <dbReference type="ARBA" id="ARBA00022771"/>
    </source>
</evidence>
<dbReference type="InterPro" id="IPR002694">
    <property type="entry name" value="Znf_CHC2"/>
</dbReference>
<dbReference type="Pfam" id="PF08278">
    <property type="entry name" value="DnaG_DnaB_bind"/>
    <property type="match status" value="1"/>
</dbReference>
<keyword evidence="5 12" id="KW-0235">DNA replication</keyword>
<evidence type="ECO:0000313" key="17">
    <source>
        <dbReference type="EMBL" id="SDD72336.1"/>
    </source>
</evidence>
<evidence type="ECO:0000256" key="6">
    <source>
        <dbReference type="ARBA" id="ARBA00022723"/>
    </source>
</evidence>
<dbReference type="STRING" id="168276.SAMN05444580_10667"/>
<dbReference type="GO" id="GO:0008270">
    <property type="term" value="F:zinc ion binding"/>
    <property type="evidence" value="ECO:0007669"/>
    <property type="project" value="UniProtKB-UniRule"/>
</dbReference>
<dbReference type="InterPro" id="IPR013264">
    <property type="entry name" value="DNAG_N"/>
</dbReference>
<dbReference type="SMART" id="SM00766">
    <property type="entry name" value="DnaG_DnaB_bind"/>
    <property type="match status" value="1"/>
</dbReference>
<keyword evidence="9" id="KW-0460">Magnesium</keyword>
<dbReference type="EMBL" id="FNAB01000006">
    <property type="protein sequence ID" value="SDD72336.1"/>
    <property type="molecule type" value="Genomic_DNA"/>
</dbReference>
<dbReference type="FunFam" id="3.90.580.10:FF:000001">
    <property type="entry name" value="DNA primase"/>
    <property type="match status" value="1"/>
</dbReference>
<dbReference type="InterPro" id="IPR006171">
    <property type="entry name" value="TOPRIM_dom"/>
</dbReference>
<evidence type="ECO:0000256" key="5">
    <source>
        <dbReference type="ARBA" id="ARBA00022705"/>
    </source>
</evidence>
<protein>
    <recommendedName>
        <fullName evidence="12 13">DNA primase</fullName>
        <ecNumber evidence="12">2.7.7.101</ecNumber>
    </recommendedName>
</protein>
<evidence type="ECO:0000256" key="3">
    <source>
        <dbReference type="ARBA" id="ARBA00022679"/>
    </source>
</evidence>
<keyword evidence="4 12" id="KW-0548">Nucleotidyltransferase</keyword>
<dbReference type="HAMAP" id="MF_00974">
    <property type="entry name" value="DNA_primase_DnaG"/>
    <property type="match status" value="1"/>
</dbReference>
<dbReference type="Gene3D" id="3.40.1360.10">
    <property type="match status" value="1"/>
</dbReference>
<organism evidence="17 18">
    <name type="scientific">Rhodococcus tukisamuensis</name>
    <dbReference type="NCBI Taxonomy" id="168276"/>
    <lineage>
        <taxon>Bacteria</taxon>
        <taxon>Bacillati</taxon>
        <taxon>Actinomycetota</taxon>
        <taxon>Actinomycetes</taxon>
        <taxon>Mycobacteriales</taxon>
        <taxon>Nocardiaceae</taxon>
        <taxon>Rhodococcus</taxon>
    </lineage>
</organism>
<dbReference type="InterPro" id="IPR037068">
    <property type="entry name" value="DNA_primase_core_N_sf"/>
</dbReference>
<reference evidence="17 18" key="1">
    <citation type="submission" date="2016-10" db="EMBL/GenBank/DDBJ databases">
        <authorList>
            <person name="de Groot N.N."/>
        </authorList>
    </citation>
    <scope>NUCLEOTIDE SEQUENCE [LARGE SCALE GENOMIC DNA]</scope>
    <source>
        <strain evidence="17 18">JCM 11308</strain>
    </source>
</reference>
<feature type="zinc finger region" description="CHC2-type" evidence="12 14">
    <location>
        <begin position="63"/>
        <end position="87"/>
    </location>
</feature>
<keyword evidence="11 12" id="KW-0804">Transcription</keyword>
<dbReference type="InterPro" id="IPR036977">
    <property type="entry name" value="DNA_primase_Znf_CHC2"/>
</dbReference>
<evidence type="ECO:0000256" key="2">
    <source>
        <dbReference type="ARBA" id="ARBA00022515"/>
    </source>
</evidence>
<dbReference type="PANTHER" id="PTHR30313">
    <property type="entry name" value="DNA PRIMASE"/>
    <property type="match status" value="1"/>
</dbReference>
<name>A0A1G6X4Z9_9NOCA</name>
<keyword evidence="6 12" id="KW-0479">Metal-binding</keyword>
<dbReference type="InterPro" id="IPR050219">
    <property type="entry name" value="DnaG_primase"/>
</dbReference>
<proteinExistence type="inferred from homology"/>
<comment type="catalytic activity">
    <reaction evidence="12">
        <text>ssDNA + n NTP = ssDNA/pppN(pN)n-1 hybrid + (n-1) diphosphate.</text>
        <dbReference type="EC" id="2.7.7.101"/>
    </reaction>
</comment>
<dbReference type="PANTHER" id="PTHR30313:SF2">
    <property type="entry name" value="DNA PRIMASE"/>
    <property type="match status" value="1"/>
</dbReference>
<comment type="subunit">
    <text evidence="12">Monomer. Interacts with DnaB.</text>
</comment>
<evidence type="ECO:0000313" key="18">
    <source>
        <dbReference type="Proteomes" id="UP000199417"/>
    </source>
</evidence>
<comment type="domain">
    <text evidence="12">Contains an N-terminal zinc-binding domain, a central core domain that contains the primase activity, and a C-terminal DnaB-binding domain.</text>
</comment>
<keyword evidence="2 12" id="KW-0639">Primosome</keyword>
<dbReference type="PIRSF" id="PIRSF002811">
    <property type="entry name" value="DnaG"/>
    <property type="match status" value="1"/>
</dbReference>
<comment type="function">
    <text evidence="12 13">RNA polymerase that catalyzes the synthesis of short RNA molecules used as primers for DNA polymerase during DNA replication.</text>
</comment>
<keyword evidence="3 12" id="KW-0808">Transferase</keyword>